<evidence type="ECO:0000313" key="2">
    <source>
        <dbReference type="Proteomes" id="UP000260649"/>
    </source>
</evidence>
<accession>A0A3E2B1Q7</accession>
<organism evidence="1 2">
    <name type="scientific">Evtepia gabavorous</name>
    <dbReference type="NCBI Taxonomy" id="2211183"/>
    <lineage>
        <taxon>Bacteria</taxon>
        <taxon>Bacillati</taxon>
        <taxon>Bacillota</taxon>
        <taxon>Clostridia</taxon>
        <taxon>Eubacteriales</taxon>
        <taxon>Evtepia</taxon>
    </lineage>
</organism>
<keyword evidence="2" id="KW-1185">Reference proteome</keyword>
<dbReference type="AlphaFoldDB" id="A0A3E2B1Q7"/>
<sequence>MPQTECPAQEEAWRSTTERTPGAFRRLMSQCGSGVENCLLPDSVAGFVEGEHCSVLLKALGDGHLRPIGSMVDASVRDRNKPGACYVYFRVMKRGETPIRMAFGSVGSSRMEYKARMLFRPRIWTASRGGYVSDRDGMGNINGTPFSQTKQRQTLETLLAMDWTGRGNAEVGIYGPVSMEDLDSAWCVFPFSLDRIQRQVQAGQRARRPQPVLVRPGRRPANLGRPGAAAYLARPKPRVEGMSAQAKLEEAVRWYQSLSAHLPHVQDRGVVSGGGQAHWIQFSR</sequence>
<dbReference type="EMBL" id="QQRQ01000022">
    <property type="protein sequence ID" value="RFT05937.1"/>
    <property type="molecule type" value="Genomic_DNA"/>
</dbReference>
<dbReference type="OrthoDB" id="9982480at2"/>
<gene>
    <name evidence="1" type="ORF">DV520_10155</name>
</gene>
<comment type="caution">
    <text evidence="1">The sequence shown here is derived from an EMBL/GenBank/DDBJ whole genome shotgun (WGS) entry which is preliminary data.</text>
</comment>
<evidence type="ECO:0000313" key="1">
    <source>
        <dbReference type="EMBL" id="RFT05937.1"/>
    </source>
</evidence>
<protein>
    <submittedName>
        <fullName evidence="1">Uncharacterized protein</fullName>
    </submittedName>
</protein>
<dbReference type="Proteomes" id="UP000260649">
    <property type="component" value="Unassembled WGS sequence"/>
</dbReference>
<reference evidence="1 2" key="1">
    <citation type="submission" date="2018-07" db="EMBL/GenBank/DDBJ databases">
        <title>GABA Modulating Bacteria of the Human Gut Microbiota.</title>
        <authorList>
            <person name="Strandwitz P."/>
            <person name="Kim K.H."/>
            <person name="Terekhova D."/>
            <person name="Liu J.K."/>
            <person name="Sharma A."/>
            <person name="Levering J."/>
            <person name="Mcdonald D."/>
            <person name="Dietrich D."/>
            <person name="Ramadhar T.R."/>
            <person name="Lekbua A."/>
            <person name="Mroue N."/>
            <person name="Liston C."/>
            <person name="Stewart E.J."/>
            <person name="Dubin M.J."/>
            <person name="Zengler K."/>
            <person name="Knight R."/>
            <person name="Gilbert J.A."/>
            <person name="Clardy J."/>
            <person name="Lewis K."/>
        </authorList>
    </citation>
    <scope>NUCLEOTIDE SEQUENCE [LARGE SCALE GENOMIC DNA]</scope>
    <source>
        <strain evidence="1 2">KLE1738</strain>
    </source>
</reference>
<name>A0A3E2B1Q7_9FIRM</name>
<dbReference type="RefSeq" id="WP_117142637.1">
    <property type="nucleotide sequence ID" value="NZ_CAKXKJ010000005.1"/>
</dbReference>
<proteinExistence type="predicted"/>
<dbReference type="GeneID" id="97996097"/>